<dbReference type="InterPro" id="IPR007419">
    <property type="entry name" value="BFD-like_2Fe2S-bd_dom"/>
</dbReference>
<dbReference type="Pfam" id="PF01568">
    <property type="entry name" value="Molydop_binding"/>
    <property type="match status" value="1"/>
</dbReference>
<dbReference type="Proteomes" id="UP000304880">
    <property type="component" value="Unassembled WGS sequence"/>
</dbReference>
<keyword evidence="9" id="KW-0411">Iron-sulfur</keyword>
<dbReference type="SUPFAM" id="SSF50692">
    <property type="entry name" value="ADC-like"/>
    <property type="match status" value="1"/>
</dbReference>
<dbReference type="Pfam" id="PF04324">
    <property type="entry name" value="Fer2_BFD"/>
    <property type="match status" value="1"/>
</dbReference>
<dbReference type="CDD" id="cd02791">
    <property type="entry name" value="MopB_CT_Nitrate-R-NapA-like"/>
    <property type="match status" value="1"/>
</dbReference>
<proteinExistence type="inferred from homology"/>
<dbReference type="GO" id="GO:0042128">
    <property type="term" value="P:nitrate assimilation"/>
    <property type="evidence" value="ECO:0007669"/>
    <property type="project" value="UniProtKB-KW"/>
</dbReference>
<dbReference type="Gene3D" id="2.40.40.20">
    <property type="match status" value="1"/>
</dbReference>
<evidence type="ECO:0000256" key="7">
    <source>
        <dbReference type="ARBA" id="ARBA00023002"/>
    </source>
</evidence>
<dbReference type="InterPro" id="IPR006963">
    <property type="entry name" value="Mopterin_OxRdtase_4Fe-4S_dom"/>
</dbReference>
<keyword evidence="4" id="KW-0004">4Fe-4S</keyword>
<comment type="cofactor">
    <cofactor evidence="2">
        <name>[4Fe-4S] cluster</name>
        <dbReference type="ChEBI" id="CHEBI:49883"/>
    </cofactor>
</comment>
<dbReference type="InterPro" id="IPR050123">
    <property type="entry name" value="Prok_molybdopt-oxidoreductase"/>
</dbReference>
<dbReference type="Gene3D" id="3.40.228.10">
    <property type="entry name" value="Dimethylsulfoxide Reductase, domain 2"/>
    <property type="match status" value="1"/>
</dbReference>
<keyword evidence="13" id="KW-1185">Reference proteome</keyword>
<dbReference type="SMART" id="SM00926">
    <property type="entry name" value="Molybdop_Fe4S4"/>
    <property type="match status" value="1"/>
</dbReference>
<dbReference type="Gene3D" id="2.20.25.90">
    <property type="entry name" value="ADC-like domains"/>
    <property type="match status" value="1"/>
</dbReference>
<dbReference type="InterPro" id="IPR006656">
    <property type="entry name" value="Mopterin_OxRdtase"/>
</dbReference>
<dbReference type="InterPro" id="IPR009010">
    <property type="entry name" value="Asp_de-COase-like_dom_sf"/>
</dbReference>
<keyword evidence="5" id="KW-0500">Molybdenum</keyword>
<comment type="caution">
    <text evidence="12">The sequence shown here is derived from an EMBL/GenBank/DDBJ whole genome shotgun (WGS) entry which is preliminary data.</text>
</comment>
<evidence type="ECO:0000256" key="9">
    <source>
        <dbReference type="ARBA" id="ARBA00023014"/>
    </source>
</evidence>
<keyword evidence="7" id="KW-0560">Oxidoreductase</keyword>
<dbReference type="InterPro" id="IPR041957">
    <property type="entry name" value="CT_Nitrate-R-NapA-like"/>
</dbReference>
<evidence type="ECO:0000256" key="4">
    <source>
        <dbReference type="ARBA" id="ARBA00022485"/>
    </source>
</evidence>
<dbReference type="InterPro" id="IPR027467">
    <property type="entry name" value="MopterinOxRdtase_cofactor_BS"/>
</dbReference>
<dbReference type="InterPro" id="IPR006657">
    <property type="entry name" value="MoPterin_dinucl-bd_dom"/>
</dbReference>
<dbReference type="Pfam" id="PF04879">
    <property type="entry name" value="Molybdop_Fe4S4"/>
    <property type="match status" value="1"/>
</dbReference>
<dbReference type="PANTHER" id="PTHR43105:SF9">
    <property type="entry name" value="NADPH-FE(3+) OXIDOREDUCTASE SUBUNIT ALPHA"/>
    <property type="match status" value="1"/>
</dbReference>
<evidence type="ECO:0000256" key="8">
    <source>
        <dbReference type="ARBA" id="ARBA00023004"/>
    </source>
</evidence>
<dbReference type="EMBL" id="VDDC01000008">
    <property type="protein sequence ID" value="TNH40498.1"/>
    <property type="molecule type" value="Genomic_DNA"/>
</dbReference>
<reference evidence="12 13" key="1">
    <citation type="submission" date="2019-06" db="EMBL/GenBank/DDBJ databases">
        <authorList>
            <person name="Li J."/>
        </authorList>
    </citation>
    <scope>NUCLEOTIDE SEQUENCE [LARGE SCALE GENOMIC DNA]</scope>
    <source>
        <strain evidence="12 13">CGMCC 1.8012</strain>
    </source>
</reference>
<dbReference type="GO" id="GO:0043546">
    <property type="term" value="F:molybdopterin cofactor binding"/>
    <property type="evidence" value="ECO:0007669"/>
    <property type="project" value="InterPro"/>
</dbReference>
<keyword evidence="8" id="KW-0408">Iron</keyword>
<keyword evidence="10" id="KW-0534">Nitrate assimilation</keyword>
<dbReference type="GO" id="GO:0016020">
    <property type="term" value="C:membrane"/>
    <property type="evidence" value="ECO:0007669"/>
    <property type="project" value="TreeGrafter"/>
</dbReference>
<dbReference type="GO" id="GO:1990204">
    <property type="term" value="C:oxidoreductase complex"/>
    <property type="evidence" value="ECO:0007669"/>
    <property type="project" value="UniProtKB-ARBA"/>
</dbReference>
<dbReference type="RefSeq" id="WP_139597983.1">
    <property type="nucleotide sequence ID" value="NZ_VDDC01000008.1"/>
</dbReference>
<keyword evidence="6" id="KW-0479">Metal-binding</keyword>
<dbReference type="PROSITE" id="PS00551">
    <property type="entry name" value="MOLYBDOPTERIN_PROK_1"/>
    <property type="match status" value="1"/>
</dbReference>
<protein>
    <submittedName>
        <fullName evidence="12">Nitrate reductase</fullName>
    </submittedName>
</protein>
<dbReference type="InterPro" id="IPR041854">
    <property type="entry name" value="BFD-like_2Fe2S-bd_dom_sf"/>
</dbReference>
<dbReference type="CDD" id="cd02754">
    <property type="entry name" value="MopB_Nitrate-R-NapA-like"/>
    <property type="match status" value="1"/>
</dbReference>
<evidence type="ECO:0000256" key="3">
    <source>
        <dbReference type="ARBA" id="ARBA00008747"/>
    </source>
</evidence>
<evidence type="ECO:0000256" key="10">
    <source>
        <dbReference type="ARBA" id="ARBA00023063"/>
    </source>
</evidence>
<dbReference type="PROSITE" id="PS51669">
    <property type="entry name" value="4FE4S_MOW_BIS_MGD"/>
    <property type="match status" value="1"/>
</dbReference>
<dbReference type="GO" id="GO:0051539">
    <property type="term" value="F:4 iron, 4 sulfur cluster binding"/>
    <property type="evidence" value="ECO:0007669"/>
    <property type="project" value="UniProtKB-KW"/>
</dbReference>
<evidence type="ECO:0000313" key="13">
    <source>
        <dbReference type="Proteomes" id="UP000304880"/>
    </source>
</evidence>
<dbReference type="PANTHER" id="PTHR43105">
    <property type="entry name" value="RESPIRATORY NITRATE REDUCTASE"/>
    <property type="match status" value="1"/>
</dbReference>
<sequence length="862" mass="91090">MTIRTTCPYCGVGCGVLATPDEQGGLTVRGDPDHPANRGRLCVKGAALGETVATQGRLLTPRIDGAEASWDRALDLVADRFAAAVRDHGPDSVAMYVSGQLLTEDYYAANKLMKGFIGSANIDTNSRLCMASSVAGHRRAFGSDTVPGLYEDLELADLVVLTGSNLAWCHPVLHQRLMAAKAARPDMRIVVIDPRRTATCEGADLHLAIAPGADAHLFNLLLCHLFDTGRIDAGFMPHVAGLDVALSAARRADPAATGLEPCDLSAFLEMWAATDRVVTVYSQGINQSDTGTDKVNAILNCHLATGRIGHPGMGPFSVTGQPNAMGGREVGGLSNMLACHLELENPDHRDAVRAFWNAPRMAERPGLKAVDLFRAVEEGRIKALWIIHTNPAVTMPDADRVARAIAACDFTVVSEAWPDTDTARLAHVLLPATAWGEKDGTVTNSERLISRQRAALPAPGQARPDWWAVAQVARRMGFRGFGWTEPAQIFAEHAALSGVAGALGGDFDISDLAGADYEALAPVHWPQGPAQRAGRFFGTGRFHTPDGRARMAPVMARLPDHPVGRMLLNTGRTRDQWHTMTRTGLSPRLARHLAEPYLQLHPDDAGRLGLAAADLAQVDSPQGRAILRVMISDAVRPGHPFAPIHWSGQSASAGRIDALVAGQVDPVSGQPASKAAAVTVGRFAAAWHAFLVSDAPVSPDCAYWAQSRLPGGWQVEMAGTRAPDDWQDWARRLLDLGAPAQQMGDPARGLHRMAFHRDGRLAAALFVGPRPVALSRSHLAAMLGGAPAGALAGRPRSDMPDPGAIVCACLGVGVNTIRQAIGQGCAGVAALGQATGAGTNCGSCRPELAALLAGAARLQAAE</sequence>
<dbReference type="Pfam" id="PF00384">
    <property type="entry name" value="Molybdopterin"/>
    <property type="match status" value="1"/>
</dbReference>
<evidence type="ECO:0000256" key="6">
    <source>
        <dbReference type="ARBA" id="ARBA00022723"/>
    </source>
</evidence>
<accession>A0A5C4R9B5</accession>
<dbReference type="GO" id="GO:0045333">
    <property type="term" value="P:cellular respiration"/>
    <property type="evidence" value="ECO:0007669"/>
    <property type="project" value="UniProtKB-ARBA"/>
</dbReference>
<evidence type="ECO:0000256" key="1">
    <source>
        <dbReference type="ARBA" id="ARBA00001942"/>
    </source>
</evidence>
<evidence type="ECO:0000256" key="2">
    <source>
        <dbReference type="ARBA" id="ARBA00001966"/>
    </source>
</evidence>
<name>A0A5C4R9B5_9RHOB</name>
<evidence type="ECO:0000256" key="5">
    <source>
        <dbReference type="ARBA" id="ARBA00022505"/>
    </source>
</evidence>
<feature type="domain" description="4Fe-4S Mo/W bis-MGD-type" evidence="11">
    <location>
        <begin position="1"/>
        <end position="56"/>
    </location>
</feature>
<dbReference type="GO" id="GO:0046872">
    <property type="term" value="F:metal ion binding"/>
    <property type="evidence" value="ECO:0007669"/>
    <property type="project" value="UniProtKB-KW"/>
</dbReference>
<dbReference type="AlphaFoldDB" id="A0A5C4R9B5"/>
<comment type="similarity">
    <text evidence="3">Belongs to the prokaryotic molybdopterin-containing oxidoreductase family. NasA/NapA/NarB subfamily.</text>
</comment>
<organism evidence="12 13">
    <name type="scientific">Paracoccus haeundaensis</name>
    <dbReference type="NCBI Taxonomy" id="225362"/>
    <lineage>
        <taxon>Bacteria</taxon>
        <taxon>Pseudomonadati</taxon>
        <taxon>Pseudomonadota</taxon>
        <taxon>Alphaproteobacteria</taxon>
        <taxon>Rhodobacterales</taxon>
        <taxon>Paracoccaceae</taxon>
        <taxon>Paracoccus</taxon>
    </lineage>
</organism>
<dbReference type="GO" id="GO:0016491">
    <property type="term" value="F:oxidoreductase activity"/>
    <property type="evidence" value="ECO:0007669"/>
    <property type="project" value="UniProtKB-KW"/>
</dbReference>
<dbReference type="Gene3D" id="1.10.10.1100">
    <property type="entry name" value="BFD-like [2Fe-2S]-binding domain"/>
    <property type="match status" value="1"/>
</dbReference>
<comment type="cofactor">
    <cofactor evidence="1">
        <name>Mo-bis(molybdopterin guanine dinucleotide)</name>
        <dbReference type="ChEBI" id="CHEBI:60539"/>
    </cofactor>
</comment>
<gene>
    <name evidence="12" type="ORF">FHD67_04635</name>
</gene>
<evidence type="ECO:0000259" key="11">
    <source>
        <dbReference type="PROSITE" id="PS51669"/>
    </source>
</evidence>
<dbReference type="SUPFAM" id="SSF53706">
    <property type="entry name" value="Formate dehydrogenase/DMSO reductase, domains 1-3"/>
    <property type="match status" value="1"/>
</dbReference>
<evidence type="ECO:0000313" key="12">
    <source>
        <dbReference type="EMBL" id="TNH40498.1"/>
    </source>
</evidence>
<dbReference type="Gene3D" id="3.40.50.740">
    <property type="match status" value="1"/>
</dbReference>